<accession>A0A9N9FUP2</accession>
<dbReference type="GO" id="GO:0009307">
    <property type="term" value="P:DNA restriction-modification system"/>
    <property type="evidence" value="ECO:0007669"/>
    <property type="project" value="InterPro"/>
</dbReference>
<protein>
    <submittedName>
        <fullName evidence="2">2300_t:CDS:1</fullName>
    </submittedName>
</protein>
<sequence length="136" mass="15182">MACRTTSRRNAGDVMTMRQLREEQELEDTTADRLDAVGVKNNKNGGPGEATSHEFAIQCKNWANKIGRYVVDELAGMLSKRDNCSKISIVVAPFGYTSEAKKVGREQGIILTNVKDLCNDLFDKIAKKQKAKDRFI</sequence>
<dbReference type="Pfam" id="PF04471">
    <property type="entry name" value="Mrr_cat"/>
    <property type="match status" value="1"/>
</dbReference>
<dbReference type="AlphaFoldDB" id="A0A9N9FUP2"/>
<evidence type="ECO:0000313" key="3">
    <source>
        <dbReference type="Proteomes" id="UP000789375"/>
    </source>
</evidence>
<keyword evidence="3" id="KW-1185">Reference proteome</keyword>
<gene>
    <name evidence="2" type="ORF">FMOSSE_LOCUS6785</name>
</gene>
<organism evidence="2 3">
    <name type="scientific">Funneliformis mosseae</name>
    <name type="common">Endomycorrhizal fungus</name>
    <name type="synonym">Glomus mosseae</name>
    <dbReference type="NCBI Taxonomy" id="27381"/>
    <lineage>
        <taxon>Eukaryota</taxon>
        <taxon>Fungi</taxon>
        <taxon>Fungi incertae sedis</taxon>
        <taxon>Mucoromycota</taxon>
        <taxon>Glomeromycotina</taxon>
        <taxon>Glomeromycetes</taxon>
        <taxon>Glomerales</taxon>
        <taxon>Glomeraceae</taxon>
        <taxon>Funneliformis</taxon>
    </lineage>
</organism>
<dbReference type="SUPFAM" id="SSF52980">
    <property type="entry name" value="Restriction endonuclease-like"/>
    <property type="match status" value="1"/>
</dbReference>
<dbReference type="GO" id="GO:0004519">
    <property type="term" value="F:endonuclease activity"/>
    <property type="evidence" value="ECO:0007669"/>
    <property type="project" value="InterPro"/>
</dbReference>
<dbReference type="InterPro" id="IPR007560">
    <property type="entry name" value="Restrct_endonuc_IV_Mrr"/>
</dbReference>
<evidence type="ECO:0000313" key="2">
    <source>
        <dbReference type="EMBL" id="CAG8557426.1"/>
    </source>
</evidence>
<comment type="caution">
    <text evidence="2">The sequence shown here is derived from an EMBL/GenBank/DDBJ whole genome shotgun (WGS) entry which is preliminary data.</text>
</comment>
<dbReference type="InterPro" id="IPR011335">
    <property type="entry name" value="Restrct_endonuc-II-like"/>
</dbReference>
<dbReference type="Gene3D" id="3.40.1350.10">
    <property type="match status" value="1"/>
</dbReference>
<dbReference type="InterPro" id="IPR011856">
    <property type="entry name" value="tRNA_endonuc-like_dom_sf"/>
</dbReference>
<dbReference type="GO" id="GO:0006302">
    <property type="term" value="P:double-strand break repair"/>
    <property type="evidence" value="ECO:0007669"/>
    <property type="project" value="UniProtKB-ARBA"/>
</dbReference>
<feature type="domain" description="Restriction endonuclease type IV Mrr" evidence="1">
    <location>
        <begin position="31"/>
        <end position="119"/>
    </location>
</feature>
<dbReference type="EMBL" id="CAJVPP010001466">
    <property type="protein sequence ID" value="CAG8557426.1"/>
    <property type="molecule type" value="Genomic_DNA"/>
</dbReference>
<dbReference type="Proteomes" id="UP000789375">
    <property type="component" value="Unassembled WGS sequence"/>
</dbReference>
<evidence type="ECO:0000259" key="1">
    <source>
        <dbReference type="Pfam" id="PF04471"/>
    </source>
</evidence>
<name>A0A9N9FUP2_FUNMO</name>
<dbReference type="GO" id="GO:0003677">
    <property type="term" value="F:DNA binding"/>
    <property type="evidence" value="ECO:0007669"/>
    <property type="project" value="InterPro"/>
</dbReference>
<proteinExistence type="predicted"/>
<reference evidence="2" key="1">
    <citation type="submission" date="2021-06" db="EMBL/GenBank/DDBJ databases">
        <authorList>
            <person name="Kallberg Y."/>
            <person name="Tangrot J."/>
            <person name="Rosling A."/>
        </authorList>
    </citation>
    <scope>NUCLEOTIDE SEQUENCE</scope>
    <source>
        <strain evidence="2">87-6 pot B 2015</strain>
    </source>
</reference>